<dbReference type="GO" id="GO:0008168">
    <property type="term" value="F:methyltransferase activity"/>
    <property type="evidence" value="ECO:0007669"/>
    <property type="project" value="UniProtKB-KW"/>
</dbReference>
<dbReference type="Gene3D" id="3.40.50.150">
    <property type="entry name" value="Vaccinia Virus protein VP39"/>
    <property type="match status" value="1"/>
</dbReference>
<sequence length="128" mass="14886">MNEKYDKNFYENLYTKKDNKGNKDNYKGFNDYYKYGVGRRWVRSLIIKAFKNINKENIKTVIDIGCGEGTHTAFLSNLLENAKVYGVDLSDEAIKWARQQYSDIKNLNFSQTNFNDITINSKGGGMIW</sequence>
<name>A0ABY2TX71_9SPIR</name>
<accession>A0ABY2TX71</accession>
<evidence type="ECO:0000313" key="3">
    <source>
        <dbReference type="Proteomes" id="UP000310168"/>
    </source>
</evidence>
<dbReference type="Proteomes" id="UP000310168">
    <property type="component" value="Unassembled WGS sequence"/>
</dbReference>
<reference evidence="2 3" key="1">
    <citation type="journal article" date="2019" name="Anaerobe">
        <title>Brachyspira catarrhinii sp. nov., an anaerobic intestinal spirochaete isolated from vervet monkeys may have been misidentified as Brachyspira aalborgi in previous studies.</title>
        <authorList>
            <person name="Phillips N.D."/>
            <person name="La T."/>
            <person name="Hampson D.J."/>
        </authorList>
    </citation>
    <scope>NUCLEOTIDE SEQUENCE [LARGE SCALE GENOMIC DNA]</scope>
    <source>
        <strain evidence="2 3">Z12</strain>
    </source>
</reference>
<evidence type="ECO:0000259" key="1">
    <source>
        <dbReference type="Pfam" id="PF13847"/>
    </source>
</evidence>
<keyword evidence="2" id="KW-0808">Transferase</keyword>
<gene>
    <name evidence="2" type="ORF">EZH24_01580</name>
</gene>
<dbReference type="RefSeq" id="WP_137997386.1">
    <property type="nucleotide sequence ID" value="NZ_SJDU01000021.1"/>
</dbReference>
<dbReference type="CDD" id="cd02440">
    <property type="entry name" value="AdoMet_MTases"/>
    <property type="match status" value="1"/>
</dbReference>
<dbReference type="GO" id="GO:0032259">
    <property type="term" value="P:methylation"/>
    <property type="evidence" value="ECO:0007669"/>
    <property type="project" value="UniProtKB-KW"/>
</dbReference>
<dbReference type="InterPro" id="IPR029063">
    <property type="entry name" value="SAM-dependent_MTases_sf"/>
</dbReference>
<dbReference type="PANTHER" id="PTHR43861">
    <property type="entry name" value="TRANS-ACONITATE 2-METHYLTRANSFERASE-RELATED"/>
    <property type="match status" value="1"/>
</dbReference>
<dbReference type="EMBL" id="SJDU01000021">
    <property type="protein sequence ID" value="TKZ36147.1"/>
    <property type="molecule type" value="Genomic_DNA"/>
</dbReference>
<organism evidence="2 3">
    <name type="scientific">Brachyspira catarrhinii</name>
    <dbReference type="NCBI Taxonomy" id="2528966"/>
    <lineage>
        <taxon>Bacteria</taxon>
        <taxon>Pseudomonadati</taxon>
        <taxon>Spirochaetota</taxon>
        <taxon>Spirochaetia</taxon>
        <taxon>Brachyspirales</taxon>
        <taxon>Brachyspiraceae</taxon>
        <taxon>Brachyspira</taxon>
    </lineage>
</organism>
<proteinExistence type="predicted"/>
<dbReference type="InterPro" id="IPR025714">
    <property type="entry name" value="Methyltranfer_dom"/>
</dbReference>
<keyword evidence="3" id="KW-1185">Reference proteome</keyword>
<feature type="domain" description="Methyltransferase" evidence="1">
    <location>
        <begin position="59"/>
        <end position="118"/>
    </location>
</feature>
<keyword evidence="2" id="KW-0489">Methyltransferase</keyword>
<evidence type="ECO:0000313" key="2">
    <source>
        <dbReference type="EMBL" id="TKZ36147.1"/>
    </source>
</evidence>
<dbReference type="Pfam" id="PF13847">
    <property type="entry name" value="Methyltransf_31"/>
    <property type="match status" value="1"/>
</dbReference>
<comment type="caution">
    <text evidence="2">The sequence shown here is derived from an EMBL/GenBank/DDBJ whole genome shotgun (WGS) entry which is preliminary data.</text>
</comment>
<protein>
    <submittedName>
        <fullName evidence="2">Class I SAM-dependent methyltransferase</fullName>
    </submittedName>
</protein>
<dbReference type="SUPFAM" id="SSF53335">
    <property type="entry name" value="S-adenosyl-L-methionine-dependent methyltransferases"/>
    <property type="match status" value="1"/>
</dbReference>